<proteinExistence type="inferred from homology"/>
<reference evidence="13 14" key="2">
    <citation type="submission" date="2024-05" db="EMBL/GenBank/DDBJ databases">
        <authorList>
            <person name="Chen Y."/>
            <person name="Shah S."/>
            <person name="Dougan E. K."/>
            <person name="Thang M."/>
            <person name="Chan C."/>
        </authorList>
    </citation>
    <scope>NUCLEOTIDE SEQUENCE [LARGE SCALE GENOMIC DNA]</scope>
</reference>
<dbReference type="GO" id="GO:0034727">
    <property type="term" value="P:piecemeal microautophagy of the nucleus"/>
    <property type="evidence" value="ECO:0007669"/>
    <property type="project" value="TreeGrafter"/>
</dbReference>
<comment type="subcellular location">
    <subcellularLocation>
        <location evidence="1 10">Preautophagosomal structure membrane</location>
        <topology evidence="1 10">Multi-pass membrane protein</topology>
    </subcellularLocation>
</comment>
<keyword evidence="5 10" id="KW-0812">Transmembrane</keyword>
<dbReference type="EMBL" id="CAMXCT020000467">
    <property type="protein sequence ID" value="CAL1132591.1"/>
    <property type="molecule type" value="Genomic_DNA"/>
</dbReference>
<dbReference type="GO" id="GO:0006869">
    <property type="term" value="P:lipid transport"/>
    <property type="evidence" value="ECO:0007669"/>
    <property type="project" value="UniProtKB-KW"/>
</dbReference>
<feature type="transmembrane region" description="Helical" evidence="10">
    <location>
        <begin position="107"/>
        <end position="131"/>
    </location>
</feature>
<dbReference type="PANTHER" id="PTHR13038:SF10">
    <property type="entry name" value="AUTOPHAGY-RELATED PROTEIN 9"/>
    <property type="match status" value="1"/>
</dbReference>
<comment type="function">
    <text evidence="10">Phospholipid scramblase involved in autophagy. Cycles between the preautophagosomal structure/phagophore assembly site (PAS) and the cytoplasmic vesicle pool and supplies membrane for the growing autophagosome. Lipid scramblase activity plays a key role in preautophagosomal structure/phagophore assembly by distributing the phospholipids that arrive through ATG2 from the cytoplasmic to the luminal leaflet of the bilayer, thereby driving autophagosomal membrane expansion.</text>
</comment>
<name>A0A9P1BTK9_9DINO</name>
<comment type="similarity">
    <text evidence="2 10">Belongs to the ATG9 family.</text>
</comment>
<evidence type="ECO:0000256" key="3">
    <source>
        <dbReference type="ARBA" id="ARBA00018074"/>
    </source>
</evidence>
<feature type="compositionally biased region" description="Low complexity" evidence="11">
    <location>
        <begin position="463"/>
        <end position="480"/>
    </location>
</feature>
<organism evidence="12">
    <name type="scientific">Cladocopium goreaui</name>
    <dbReference type="NCBI Taxonomy" id="2562237"/>
    <lineage>
        <taxon>Eukaryota</taxon>
        <taxon>Sar</taxon>
        <taxon>Alveolata</taxon>
        <taxon>Dinophyceae</taxon>
        <taxon>Suessiales</taxon>
        <taxon>Symbiodiniaceae</taxon>
        <taxon>Cladocopium</taxon>
    </lineage>
</organism>
<dbReference type="AlphaFoldDB" id="A0A9P1BTK9"/>
<evidence type="ECO:0000256" key="5">
    <source>
        <dbReference type="ARBA" id="ARBA00022692"/>
    </source>
</evidence>
<feature type="transmembrane region" description="Helical" evidence="10">
    <location>
        <begin position="201"/>
        <end position="224"/>
    </location>
</feature>
<comment type="caution">
    <text evidence="10">Lacks conserved residue(s) required for the propagation of feature annotation.</text>
</comment>
<evidence type="ECO:0000313" key="12">
    <source>
        <dbReference type="EMBL" id="CAI3979216.1"/>
    </source>
</evidence>
<dbReference type="Proteomes" id="UP001152797">
    <property type="component" value="Unassembled WGS sequence"/>
</dbReference>
<evidence type="ECO:0000256" key="9">
    <source>
        <dbReference type="ARBA" id="ARBA00023136"/>
    </source>
</evidence>
<protein>
    <recommendedName>
        <fullName evidence="3 10">Autophagy-related protein 9</fullName>
    </recommendedName>
</protein>
<accession>A0A9P1BTK9</accession>
<dbReference type="EMBL" id="CAMXCT010000467">
    <property type="protein sequence ID" value="CAI3979216.1"/>
    <property type="molecule type" value="Genomic_DNA"/>
</dbReference>
<dbReference type="Pfam" id="PF04109">
    <property type="entry name" value="ATG9"/>
    <property type="match status" value="1"/>
</dbReference>
<dbReference type="OrthoDB" id="429278at2759"/>
<evidence type="ECO:0000256" key="8">
    <source>
        <dbReference type="ARBA" id="ARBA00023055"/>
    </source>
</evidence>
<keyword evidence="14" id="KW-1185">Reference proteome</keyword>
<keyword evidence="8 10" id="KW-0445">Lipid transport</keyword>
<keyword evidence="6 10" id="KW-1133">Transmembrane helix</keyword>
<evidence type="ECO:0000256" key="6">
    <source>
        <dbReference type="ARBA" id="ARBA00022989"/>
    </source>
</evidence>
<evidence type="ECO:0000256" key="10">
    <source>
        <dbReference type="RuleBase" id="RU364027"/>
    </source>
</evidence>
<evidence type="ECO:0000256" key="1">
    <source>
        <dbReference type="ARBA" id="ARBA00004511"/>
    </source>
</evidence>
<evidence type="ECO:0000256" key="2">
    <source>
        <dbReference type="ARBA" id="ARBA00006185"/>
    </source>
</evidence>
<dbReference type="PANTHER" id="PTHR13038">
    <property type="entry name" value="APG9 AUTOPHAGY 9"/>
    <property type="match status" value="1"/>
</dbReference>
<dbReference type="EMBL" id="CAMXCT030000467">
    <property type="protein sequence ID" value="CAL4766528.1"/>
    <property type="molecule type" value="Genomic_DNA"/>
</dbReference>
<dbReference type="GO" id="GO:0034497">
    <property type="term" value="P:protein localization to phagophore assembly site"/>
    <property type="evidence" value="ECO:0007669"/>
    <property type="project" value="TreeGrafter"/>
</dbReference>
<evidence type="ECO:0000256" key="4">
    <source>
        <dbReference type="ARBA" id="ARBA00022448"/>
    </source>
</evidence>
<dbReference type="GO" id="GO:0005776">
    <property type="term" value="C:autophagosome"/>
    <property type="evidence" value="ECO:0007669"/>
    <property type="project" value="TreeGrafter"/>
</dbReference>
<comment type="caution">
    <text evidence="12">The sequence shown here is derived from an EMBL/GenBank/DDBJ whole genome shotgun (WGS) entry which is preliminary data.</text>
</comment>
<keyword evidence="9 10" id="KW-0472">Membrane</keyword>
<evidence type="ECO:0000313" key="13">
    <source>
        <dbReference type="EMBL" id="CAL4766528.1"/>
    </source>
</evidence>
<evidence type="ECO:0000256" key="11">
    <source>
        <dbReference type="SAM" id="MobiDB-lite"/>
    </source>
</evidence>
<keyword evidence="7 10" id="KW-0072">Autophagy</keyword>
<dbReference type="InterPro" id="IPR007241">
    <property type="entry name" value="Autophagy-rel_prot_9"/>
</dbReference>
<dbReference type="GO" id="GO:0061709">
    <property type="term" value="P:reticulophagy"/>
    <property type="evidence" value="ECO:0007669"/>
    <property type="project" value="TreeGrafter"/>
</dbReference>
<feature type="region of interest" description="Disordered" evidence="11">
    <location>
        <begin position="461"/>
        <end position="499"/>
    </location>
</feature>
<evidence type="ECO:0000256" key="7">
    <source>
        <dbReference type="ARBA" id="ARBA00023006"/>
    </source>
</evidence>
<gene>
    <name evidence="12" type="ORF">C1SCF055_LOCUS7185</name>
</gene>
<dbReference type="GO" id="GO:0000422">
    <property type="term" value="P:autophagy of mitochondrion"/>
    <property type="evidence" value="ECO:0007669"/>
    <property type="project" value="TreeGrafter"/>
</dbReference>
<feature type="region of interest" description="Disordered" evidence="11">
    <location>
        <begin position="521"/>
        <end position="542"/>
    </location>
</feature>
<dbReference type="GO" id="GO:0034045">
    <property type="term" value="C:phagophore assembly site membrane"/>
    <property type="evidence" value="ECO:0007669"/>
    <property type="project" value="UniProtKB-SubCell"/>
</dbReference>
<keyword evidence="4 10" id="KW-0813">Transport</keyword>
<sequence>MLWSEVVSRLVQCQKETRLCIVQEELTALEITNIIMRQDNFIIGLTDHDAFTKNLPSWIPRRLVYTKAPLWNILLAIFPPVGAEALDHRGRLRQEFLDRPEVLARKFRFLALINLVLLLPVSMFVGVYFFMRHAQEFRSQRTSPFRKQWSDYAYWTFREYNELPHQVDARMCTAQGAAEAYIHATKPTSPVLKSLLRCAKFISGSILAALLLVALWDDTPLLFVKVQEKNLLWYLAFFGFVFAVVDSAGEEDSGVVDGKGSGSEACLHALSTPLRMYVALMKMVSCTHYLPGSWRSPAKITSLAGACSGLRRATLCKHFRRVRQELLCDFLLHRIQALAEELLGVLANPLLLWCLSDAAAEIARTMRLLQHSTPALGDWCVYGCLDPTLCGDSLISLDGRQAYPGFRSADNQTFNEKLDKSVLSFLLNHQLLWFPDDGGPDDCRPADYFHDFYSPPICSTRASRSSSPRSIPSHPSHGIPLQDFASDPRCNGKSTGSHAANAVSNAASNAVSLEMTETLEWHADGPPGEASSMPSDDMNGGIEGALEERLPISWHAEGANAETKKEPNDWVLTHILGAPPTATKLLKEVQEFEESEMRDNGSGENYSMLPDELVRLPPITPGAPAHIAIENAAKLAVDEQRQDGLDMFGALFFWLEEESFAGSTTLSPRKTVGGRSISKGATWYNGQCQGHPDFLEEISPEDVSEKWALALNLSSSAVCVMTRCSMYMIY</sequence>
<evidence type="ECO:0000313" key="14">
    <source>
        <dbReference type="Proteomes" id="UP001152797"/>
    </source>
</evidence>
<reference evidence="12" key="1">
    <citation type="submission" date="2022-10" db="EMBL/GenBank/DDBJ databases">
        <authorList>
            <person name="Chen Y."/>
            <person name="Dougan E. K."/>
            <person name="Chan C."/>
            <person name="Rhodes N."/>
            <person name="Thang M."/>
        </authorList>
    </citation>
    <scope>NUCLEOTIDE SEQUENCE</scope>
</reference>